<dbReference type="Gene3D" id="2.160.20.10">
    <property type="entry name" value="Single-stranded right-handed beta-helix, Pectin lyase-like"/>
    <property type="match status" value="1"/>
</dbReference>
<dbReference type="InterPro" id="IPR011050">
    <property type="entry name" value="Pectin_lyase_fold/virulence"/>
</dbReference>
<dbReference type="InterPro" id="IPR012334">
    <property type="entry name" value="Pectin_lyas_fold"/>
</dbReference>
<organism evidence="1">
    <name type="scientific">viral metagenome</name>
    <dbReference type="NCBI Taxonomy" id="1070528"/>
    <lineage>
        <taxon>unclassified sequences</taxon>
        <taxon>metagenomes</taxon>
        <taxon>organismal metagenomes</taxon>
    </lineage>
</organism>
<proteinExistence type="predicted"/>
<dbReference type="SUPFAM" id="SSF51126">
    <property type="entry name" value="Pectin lyase-like"/>
    <property type="match status" value="1"/>
</dbReference>
<protein>
    <submittedName>
        <fullName evidence="1">Uncharacterized protein</fullName>
    </submittedName>
</protein>
<dbReference type="EMBL" id="MN740667">
    <property type="protein sequence ID" value="QHU06696.1"/>
    <property type="molecule type" value="Genomic_DNA"/>
</dbReference>
<sequence length="599" mass="65338">MSFKVFADISDVTASNVLNEIKSKLNSNKPEPSSSNIVYHTLESKMETFEKNLPVVEIKQSHFLTGTLRIKQSGYYKLTENIVFNPNPSTWDGVKLVGNDWNPTPAQTGGGPTALYPIMPFGPYHLGFFAAIAVEANNVIIDLNGFSISQSVEHYLQQRFFSLIELASSPFIPTQGPSNFGTTVFFPQYVKVKNGNLGLSSHQGIHGNGMKNIILEDLNIFDYEQAGIGLNGGENMIIRNVCIGKNSRNVFVSAAYSQSRFVRSFLRTVINGGDPSITIQGISKTGSQILSELVTEMDSVYKDVIIDKVVPTSTLFKNESLILDGSVYGLLLNVMGVAVNGFLQSLNNTTGNKNIYIQNLNVYNLDSAPVEVIGLSTDDVSQTYGLPAQKGPVGDVFRILDVSDPNTYYIPDVLSNAQCYLSKYGHASVDSSIYDTWIVTANIPLGPLITDNYFICGGDSMAHVMKGNIGVFLSGTQDLEMYNVVVKNIINRGKLGEVDKCPPNTPVYDGNRTRGIAVIVNKNLYIKGLQVDTVKSKTADAIGIDFIGSTDKVTIENFNIMNIEQGDVLDGGAHPNVSTDCHLFNNKQNVSQLTLTPVL</sequence>
<dbReference type="AlphaFoldDB" id="A0A6C0JPG3"/>
<reference evidence="1" key="1">
    <citation type="journal article" date="2020" name="Nature">
        <title>Giant virus diversity and host interactions through global metagenomics.</title>
        <authorList>
            <person name="Schulz F."/>
            <person name="Roux S."/>
            <person name="Paez-Espino D."/>
            <person name="Jungbluth S."/>
            <person name="Walsh D.A."/>
            <person name="Denef V.J."/>
            <person name="McMahon K.D."/>
            <person name="Konstantinidis K.T."/>
            <person name="Eloe-Fadrosh E.A."/>
            <person name="Kyrpides N.C."/>
            <person name="Woyke T."/>
        </authorList>
    </citation>
    <scope>NUCLEOTIDE SEQUENCE</scope>
    <source>
        <strain evidence="1">GVMAG-S-1038524-41</strain>
    </source>
</reference>
<name>A0A6C0JPG3_9ZZZZ</name>
<evidence type="ECO:0000313" key="1">
    <source>
        <dbReference type="EMBL" id="QHU06696.1"/>
    </source>
</evidence>
<accession>A0A6C0JPG3</accession>